<organism evidence="4 5">
    <name type="scientific">Cordylochernes scorpioides</name>
    <dbReference type="NCBI Taxonomy" id="51811"/>
    <lineage>
        <taxon>Eukaryota</taxon>
        <taxon>Metazoa</taxon>
        <taxon>Ecdysozoa</taxon>
        <taxon>Arthropoda</taxon>
        <taxon>Chelicerata</taxon>
        <taxon>Arachnida</taxon>
        <taxon>Pseudoscorpiones</taxon>
        <taxon>Cheliferoidea</taxon>
        <taxon>Chernetidae</taxon>
        <taxon>Cordylochernes</taxon>
    </lineage>
</organism>
<dbReference type="CDD" id="cd03263">
    <property type="entry name" value="ABC_subfamily_A"/>
    <property type="match status" value="1"/>
</dbReference>
<keyword evidence="1" id="KW-0547">Nucleotide-binding</keyword>
<accession>A0ABY6JUZ3</accession>
<dbReference type="PROSITE" id="PS50893">
    <property type="entry name" value="ABC_TRANSPORTER_2"/>
    <property type="match status" value="1"/>
</dbReference>
<reference evidence="4 5" key="1">
    <citation type="submission" date="2022-01" db="EMBL/GenBank/DDBJ databases">
        <title>A chromosomal length assembly of Cordylochernes scorpioides.</title>
        <authorList>
            <person name="Zeh D."/>
            <person name="Zeh J."/>
        </authorList>
    </citation>
    <scope>NUCLEOTIDE SEQUENCE [LARGE SCALE GENOMIC DNA]</scope>
    <source>
        <strain evidence="4">IN4F17</strain>
        <tissue evidence="4">Whole Body</tissue>
    </source>
</reference>
<evidence type="ECO:0000256" key="1">
    <source>
        <dbReference type="ARBA" id="ARBA00022741"/>
    </source>
</evidence>
<dbReference type="InterPro" id="IPR003439">
    <property type="entry name" value="ABC_transporter-like_ATP-bd"/>
</dbReference>
<dbReference type="PANTHER" id="PTHR19229">
    <property type="entry name" value="ATP-BINDING CASSETTE TRANSPORTER SUBFAMILY A ABCA"/>
    <property type="match status" value="1"/>
</dbReference>
<evidence type="ECO:0000259" key="3">
    <source>
        <dbReference type="PROSITE" id="PS50893"/>
    </source>
</evidence>
<sequence length="268" mass="29482">MVELSELSYYRYCRITVCYLIGRRSGHRNMVELSPSVELTRIRDLVKVFSKTGQPTVRAVNDCSGPSLACLLGLRCTLEVCATELSLTIYEGQITALLGHNGAGKSTLIHMLTGVMPLTEGKAWLYGHSPTSNLSALRNLMGVCLQDDVFHPNLNAVQHLQIFAGIKNIILSPEQTEPFLQDLGLYEVKDLPAEKLSGGQKRKLCVGMALVGDPKVVILDEPTSGVDVASRHQIWDLLRRKKEGRVIMITTHSMEEADILAGESLTLP</sequence>
<evidence type="ECO:0000256" key="2">
    <source>
        <dbReference type="ARBA" id="ARBA00022840"/>
    </source>
</evidence>
<keyword evidence="2" id="KW-0067">ATP-binding</keyword>
<dbReference type="InterPro" id="IPR017871">
    <property type="entry name" value="ABC_transporter-like_CS"/>
</dbReference>
<feature type="domain" description="ABC transporter" evidence="3">
    <location>
        <begin position="40"/>
        <end position="268"/>
    </location>
</feature>
<dbReference type="Proteomes" id="UP001235939">
    <property type="component" value="Chromosome 01"/>
</dbReference>
<dbReference type="PROSITE" id="PS00211">
    <property type="entry name" value="ABC_TRANSPORTER_1"/>
    <property type="match status" value="1"/>
</dbReference>
<dbReference type="InterPro" id="IPR026082">
    <property type="entry name" value="ABCA"/>
</dbReference>
<dbReference type="PANTHER" id="PTHR19229:SF250">
    <property type="entry name" value="ABC TRANSPORTER DOMAIN-CONTAINING PROTEIN-RELATED"/>
    <property type="match status" value="1"/>
</dbReference>
<dbReference type="InterPro" id="IPR027417">
    <property type="entry name" value="P-loop_NTPase"/>
</dbReference>
<protein>
    <submittedName>
        <fullName evidence="4">ABCA5</fullName>
    </submittedName>
</protein>
<proteinExistence type="predicted"/>
<name>A0ABY6JUZ3_9ARAC</name>
<dbReference type="Pfam" id="PF00005">
    <property type="entry name" value="ABC_tran"/>
    <property type="match status" value="1"/>
</dbReference>
<evidence type="ECO:0000313" key="5">
    <source>
        <dbReference type="Proteomes" id="UP001235939"/>
    </source>
</evidence>
<dbReference type="SUPFAM" id="SSF52540">
    <property type="entry name" value="P-loop containing nucleoside triphosphate hydrolases"/>
    <property type="match status" value="1"/>
</dbReference>
<dbReference type="InterPro" id="IPR003593">
    <property type="entry name" value="AAA+_ATPase"/>
</dbReference>
<dbReference type="Gene3D" id="3.40.50.300">
    <property type="entry name" value="P-loop containing nucleotide triphosphate hydrolases"/>
    <property type="match status" value="1"/>
</dbReference>
<evidence type="ECO:0000313" key="4">
    <source>
        <dbReference type="EMBL" id="UYV60341.1"/>
    </source>
</evidence>
<dbReference type="EMBL" id="CP092863">
    <property type="protein sequence ID" value="UYV60341.1"/>
    <property type="molecule type" value="Genomic_DNA"/>
</dbReference>
<dbReference type="SMART" id="SM00382">
    <property type="entry name" value="AAA"/>
    <property type="match status" value="1"/>
</dbReference>
<gene>
    <name evidence="4" type="ORF">LAZ67_1000884</name>
</gene>
<keyword evidence="5" id="KW-1185">Reference proteome</keyword>